<dbReference type="AlphaFoldDB" id="A0AAN8NZH3"/>
<reference evidence="2 3" key="1">
    <citation type="submission" date="2023-10" db="EMBL/GenBank/DDBJ databases">
        <title>Genomes of two closely related lineages of the louse Polyplax serrata with different host specificities.</title>
        <authorList>
            <person name="Martinu J."/>
            <person name="Tarabai H."/>
            <person name="Stefka J."/>
            <person name="Hypsa V."/>
        </authorList>
    </citation>
    <scope>NUCLEOTIDE SEQUENCE [LARGE SCALE GENOMIC DNA]</scope>
    <source>
        <strain evidence="2">HR10_N</strain>
    </source>
</reference>
<evidence type="ECO:0000313" key="2">
    <source>
        <dbReference type="EMBL" id="KAK6623451.1"/>
    </source>
</evidence>
<evidence type="ECO:0000313" key="3">
    <source>
        <dbReference type="Proteomes" id="UP001372834"/>
    </source>
</evidence>
<protein>
    <submittedName>
        <fullName evidence="2">Uncharacterized protein</fullName>
    </submittedName>
</protein>
<name>A0AAN8NZH3_POLSC</name>
<accession>A0AAN8NZH3</accession>
<dbReference type="Proteomes" id="UP001372834">
    <property type="component" value="Unassembled WGS sequence"/>
</dbReference>
<feature type="region of interest" description="Disordered" evidence="1">
    <location>
        <begin position="1"/>
        <end position="50"/>
    </location>
</feature>
<organism evidence="2 3">
    <name type="scientific">Polyplax serrata</name>
    <name type="common">Common mouse louse</name>
    <dbReference type="NCBI Taxonomy" id="468196"/>
    <lineage>
        <taxon>Eukaryota</taxon>
        <taxon>Metazoa</taxon>
        <taxon>Ecdysozoa</taxon>
        <taxon>Arthropoda</taxon>
        <taxon>Hexapoda</taxon>
        <taxon>Insecta</taxon>
        <taxon>Pterygota</taxon>
        <taxon>Neoptera</taxon>
        <taxon>Paraneoptera</taxon>
        <taxon>Psocodea</taxon>
        <taxon>Troctomorpha</taxon>
        <taxon>Phthiraptera</taxon>
        <taxon>Anoplura</taxon>
        <taxon>Polyplacidae</taxon>
        <taxon>Polyplax</taxon>
    </lineage>
</organism>
<feature type="compositionally biased region" description="Basic and acidic residues" evidence="1">
    <location>
        <begin position="1"/>
        <end position="25"/>
    </location>
</feature>
<feature type="non-terminal residue" evidence="2">
    <location>
        <position position="97"/>
    </location>
</feature>
<gene>
    <name evidence="2" type="ORF">RUM43_009303</name>
</gene>
<comment type="caution">
    <text evidence="2">The sequence shown here is derived from an EMBL/GenBank/DDBJ whole genome shotgun (WGS) entry which is preliminary data.</text>
</comment>
<proteinExistence type="predicted"/>
<feature type="compositionally biased region" description="Polar residues" evidence="1">
    <location>
        <begin position="26"/>
        <end position="50"/>
    </location>
</feature>
<dbReference type="EMBL" id="JAWJWE010000038">
    <property type="protein sequence ID" value="KAK6623451.1"/>
    <property type="molecule type" value="Genomic_DNA"/>
</dbReference>
<evidence type="ECO:0000256" key="1">
    <source>
        <dbReference type="SAM" id="MobiDB-lite"/>
    </source>
</evidence>
<sequence length="97" mass="11440">MLERLEKRGSDKADWTHSKESETNTDKQCTINKTTESSSTRIKQQYHHQQNTITNEATKITTKKTTTRCKNYYEKAYNIREQKDHNKHLQHASANNN</sequence>